<dbReference type="OrthoDB" id="10004862at2759"/>
<dbReference type="Pfam" id="PF14027">
    <property type="entry name" value="Questin_oxidase"/>
    <property type="match status" value="1"/>
</dbReference>
<organism evidence="2 3">
    <name type="scientific">Delitschia confertaspora ATCC 74209</name>
    <dbReference type="NCBI Taxonomy" id="1513339"/>
    <lineage>
        <taxon>Eukaryota</taxon>
        <taxon>Fungi</taxon>
        <taxon>Dikarya</taxon>
        <taxon>Ascomycota</taxon>
        <taxon>Pezizomycotina</taxon>
        <taxon>Dothideomycetes</taxon>
        <taxon>Pleosporomycetidae</taxon>
        <taxon>Pleosporales</taxon>
        <taxon>Delitschiaceae</taxon>
        <taxon>Delitschia</taxon>
    </lineage>
</organism>
<dbReference type="Proteomes" id="UP000799536">
    <property type="component" value="Unassembled WGS sequence"/>
</dbReference>
<evidence type="ECO:0000313" key="2">
    <source>
        <dbReference type="EMBL" id="KAF2204078.1"/>
    </source>
</evidence>
<evidence type="ECO:0000313" key="3">
    <source>
        <dbReference type="Proteomes" id="UP000799536"/>
    </source>
</evidence>
<dbReference type="GO" id="GO:0016491">
    <property type="term" value="F:oxidoreductase activity"/>
    <property type="evidence" value="ECO:0007669"/>
    <property type="project" value="UniProtKB-KW"/>
</dbReference>
<dbReference type="PANTHER" id="PTHR35870">
    <property type="entry name" value="PROTEIN, PUTATIVE (AFU_ORTHOLOGUE AFUA_5G03330)-RELATED"/>
    <property type="match status" value="1"/>
</dbReference>
<keyword evidence="3" id="KW-1185">Reference proteome</keyword>
<dbReference type="PANTHER" id="PTHR35870:SF1">
    <property type="entry name" value="PROTEIN, PUTATIVE (AFU_ORTHOLOGUE AFUA_5G03330)-RELATED"/>
    <property type="match status" value="1"/>
</dbReference>
<dbReference type="AlphaFoldDB" id="A0A9P4JQX7"/>
<dbReference type="EMBL" id="ML993885">
    <property type="protein sequence ID" value="KAF2204078.1"/>
    <property type="molecule type" value="Genomic_DNA"/>
</dbReference>
<accession>A0A9P4JQX7</accession>
<proteinExistence type="predicted"/>
<keyword evidence="1" id="KW-0560">Oxidoreductase</keyword>
<name>A0A9P4JQX7_9PLEO</name>
<dbReference type="InterPro" id="IPR025337">
    <property type="entry name" value="Questin_oxidase-like"/>
</dbReference>
<protein>
    <recommendedName>
        <fullName evidence="4">Oxidoreductase AflY</fullName>
    </recommendedName>
</protein>
<gene>
    <name evidence="2" type="ORF">GQ43DRAFT_438277</name>
</gene>
<evidence type="ECO:0000256" key="1">
    <source>
        <dbReference type="ARBA" id="ARBA00023002"/>
    </source>
</evidence>
<sequence length="494" mass="55624">MEKATATHVHLNPDTTPGFTHAPILTSEGAKLASELLTINHASYHSRWKGTFHNHLVHHLLAQWALGASPDPIRDLWEFNKPYQSSIRREDSPIEEPVIWKDLKDPKVFEECLAKDECYADFLKFFEDEITEKGVPETIKEYFLKGDARADDIFSRMFADLVHPMIHLGCGLEFHQPAIAAEALAGACIHSNWPIKFFLPTEDHVRSKSSAGKDIPSKPLLQILGDMRNDPVIKNGCKATDPFNKIPDGFLKRVSAEQLAPYLGQFQVKPTPEDIQYKLSEFLYTVAYMAGAAQKPGKYEAMDFVLLHSVTLSVFYPALMALDWISNVEKARLLEAAARMSAVMYGGCGCPELYPERVVNYTPRKPEHGWSELFHRANIYRDEGHLAKAMRAFYALDFLPDASPLSSLPIKKEDLIKIAHMALDSAERAFEPDGTLLPDIVADGIAKSVGFGGEMVADNLRRFVFYGGLDDAWKYIPDLDRKMAVNEPMFFIYN</sequence>
<evidence type="ECO:0008006" key="4">
    <source>
        <dbReference type="Google" id="ProtNLM"/>
    </source>
</evidence>
<reference evidence="2" key="1">
    <citation type="journal article" date="2020" name="Stud. Mycol.">
        <title>101 Dothideomycetes genomes: a test case for predicting lifestyles and emergence of pathogens.</title>
        <authorList>
            <person name="Haridas S."/>
            <person name="Albert R."/>
            <person name="Binder M."/>
            <person name="Bloem J."/>
            <person name="Labutti K."/>
            <person name="Salamov A."/>
            <person name="Andreopoulos B."/>
            <person name="Baker S."/>
            <person name="Barry K."/>
            <person name="Bills G."/>
            <person name="Bluhm B."/>
            <person name="Cannon C."/>
            <person name="Castanera R."/>
            <person name="Culley D."/>
            <person name="Daum C."/>
            <person name="Ezra D."/>
            <person name="Gonzalez J."/>
            <person name="Henrissat B."/>
            <person name="Kuo A."/>
            <person name="Liang C."/>
            <person name="Lipzen A."/>
            <person name="Lutzoni F."/>
            <person name="Magnuson J."/>
            <person name="Mondo S."/>
            <person name="Nolan M."/>
            <person name="Ohm R."/>
            <person name="Pangilinan J."/>
            <person name="Park H.-J."/>
            <person name="Ramirez L."/>
            <person name="Alfaro M."/>
            <person name="Sun H."/>
            <person name="Tritt A."/>
            <person name="Yoshinaga Y."/>
            <person name="Zwiers L.-H."/>
            <person name="Turgeon B."/>
            <person name="Goodwin S."/>
            <person name="Spatafora J."/>
            <person name="Crous P."/>
            <person name="Grigoriev I."/>
        </authorList>
    </citation>
    <scope>NUCLEOTIDE SEQUENCE</scope>
    <source>
        <strain evidence="2">ATCC 74209</strain>
    </source>
</reference>
<comment type="caution">
    <text evidence="2">The sequence shown here is derived from an EMBL/GenBank/DDBJ whole genome shotgun (WGS) entry which is preliminary data.</text>
</comment>